<protein>
    <recommendedName>
        <fullName evidence="7">Glycogen synthase</fullName>
        <ecNumber evidence="7">2.4.1.21</ecNumber>
    </recommendedName>
    <alternativeName>
        <fullName evidence="7">Starch [bacterial glycogen] synthase</fullName>
    </alternativeName>
</protein>
<sequence>MKILFAVSEAVPFAASGGLADVGGSLPRAIRNRGNACRVVMPLYDTIAPQYRERMEFVAEFSVQLSWRRQSCSVYRLTEGGVVYYFLENNYYFQRGKLYGEFDDGERFAFFSKAVLDMLEPVGFIPDVIHCNDWQTALIPTYLNLFYRGRDAYREIGTVFTIHNIQFQGKYGMDMVQDVLGIPPAMQGTVEYDGCCNLMKGAIEQADLVTTVSPTYAVELMDPWFSYGMDRLLREHRAKLSGITNGIDTALYDPVRDPLLPARYSAQDPGGKKVCRREMQKTMGIETNQNPVVAMVTRLTYQKGIDLIRYIFEEMMQLPISFVLLGSGDWDYEQFFLDMQGRYPGRVGVNIGFDAALSRRIYAGADLFLMPSATEPCGLAQMIAMRYGTIPVVRRTGGLRDTVTDAGDGGCGYTFETYNAHDMLGALKRAVTDYSDRELWESLSVKAMNQEFGWGHAATEYINLYHRIADK</sequence>
<gene>
    <name evidence="7" type="primary">glgA</name>
    <name evidence="10" type="ORF">H8717_08035</name>
</gene>
<evidence type="ECO:0000256" key="6">
    <source>
        <dbReference type="ARBA" id="ARBA00023056"/>
    </source>
</evidence>
<comment type="pathway">
    <text evidence="7">Glycan biosynthesis; glycogen biosynthesis.</text>
</comment>
<feature type="domain" description="Starch synthase catalytic" evidence="9">
    <location>
        <begin position="2"/>
        <end position="235"/>
    </location>
</feature>
<accession>A0ABR7NIX1</accession>
<dbReference type="SUPFAM" id="SSF53756">
    <property type="entry name" value="UDP-Glycosyltransferase/glycogen phosphorylase"/>
    <property type="match status" value="1"/>
</dbReference>
<organism evidence="10 11">
    <name type="scientific">Yanshouia hominis</name>
    <dbReference type="NCBI Taxonomy" id="2763673"/>
    <lineage>
        <taxon>Bacteria</taxon>
        <taxon>Bacillati</taxon>
        <taxon>Bacillota</taxon>
        <taxon>Clostridia</taxon>
        <taxon>Eubacteriales</taxon>
        <taxon>Oscillospiraceae</taxon>
        <taxon>Yanshouia</taxon>
    </lineage>
</organism>
<dbReference type="HAMAP" id="MF_00484">
    <property type="entry name" value="Glycogen_synth"/>
    <property type="match status" value="1"/>
</dbReference>
<dbReference type="InterPro" id="IPR011835">
    <property type="entry name" value="GS/SS"/>
</dbReference>
<dbReference type="Pfam" id="PF00534">
    <property type="entry name" value="Glycos_transf_1"/>
    <property type="match status" value="1"/>
</dbReference>
<keyword evidence="4 7" id="KW-0328">Glycosyltransferase</keyword>
<evidence type="ECO:0000256" key="1">
    <source>
        <dbReference type="ARBA" id="ARBA00001478"/>
    </source>
</evidence>
<evidence type="ECO:0000256" key="2">
    <source>
        <dbReference type="ARBA" id="ARBA00002764"/>
    </source>
</evidence>
<evidence type="ECO:0000259" key="8">
    <source>
        <dbReference type="Pfam" id="PF00534"/>
    </source>
</evidence>
<dbReference type="InterPro" id="IPR001296">
    <property type="entry name" value="Glyco_trans_1"/>
</dbReference>
<dbReference type="PANTHER" id="PTHR45825">
    <property type="entry name" value="GRANULE-BOUND STARCH SYNTHASE 1, CHLOROPLASTIC/AMYLOPLASTIC"/>
    <property type="match status" value="1"/>
</dbReference>
<dbReference type="Gene3D" id="3.40.50.2000">
    <property type="entry name" value="Glycogen Phosphorylase B"/>
    <property type="match status" value="2"/>
</dbReference>
<dbReference type="PANTHER" id="PTHR45825:SF11">
    <property type="entry name" value="ALPHA AMYLASE DOMAIN-CONTAINING PROTEIN"/>
    <property type="match status" value="1"/>
</dbReference>
<dbReference type="EMBL" id="JACRTB010000010">
    <property type="protein sequence ID" value="MBC8576351.1"/>
    <property type="molecule type" value="Genomic_DNA"/>
</dbReference>
<comment type="caution">
    <text evidence="10">The sequence shown here is derived from an EMBL/GenBank/DDBJ whole genome shotgun (WGS) entry which is preliminary data.</text>
</comment>
<dbReference type="EC" id="2.4.1.21" evidence="7"/>
<dbReference type="InterPro" id="IPR013534">
    <property type="entry name" value="Starch_synth_cat_dom"/>
</dbReference>
<evidence type="ECO:0000256" key="3">
    <source>
        <dbReference type="ARBA" id="ARBA00010281"/>
    </source>
</evidence>
<reference evidence="10 11" key="1">
    <citation type="submission" date="2020-08" db="EMBL/GenBank/DDBJ databases">
        <title>Genome public.</title>
        <authorList>
            <person name="Liu C."/>
            <person name="Sun Q."/>
        </authorList>
    </citation>
    <scope>NUCLEOTIDE SEQUENCE [LARGE SCALE GENOMIC DNA]</scope>
    <source>
        <strain evidence="10 11">BX1</strain>
    </source>
</reference>
<proteinExistence type="inferred from homology"/>
<dbReference type="CDD" id="cd03791">
    <property type="entry name" value="GT5_Glycogen_synthase_DULL1-like"/>
    <property type="match status" value="1"/>
</dbReference>
<dbReference type="NCBIfam" id="TIGR02095">
    <property type="entry name" value="glgA"/>
    <property type="match status" value="1"/>
</dbReference>
<comment type="similarity">
    <text evidence="3 7">Belongs to the glycosyltransferase 1 family. Bacterial/plant glycogen synthase subfamily.</text>
</comment>
<keyword evidence="6 7" id="KW-0320">Glycogen biosynthesis</keyword>
<dbReference type="RefSeq" id="WP_262399879.1">
    <property type="nucleotide sequence ID" value="NZ_JACRTB010000010.1"/>
</dbReference>
<comment type="caution">
    <text evidence="7">Lacks conserved residue(s) required for the propagation of feature annotation.</text>
</comment>
<evidence type="ECO:0000256" key="4">
    <source>
        <dbReference type="ARBA" id="ARBA00022676"/>
    </source>
</evidence>
<evidence type="ECO:0000259" key="9">
    <source>
        <dbReference type="Pfam" id="PF08323"/>
    </source>
</evidence>
<keyword evidence="5 7" id="KW-0808">Transferase</keyword>
<dbReference type="Proteomes" id="UP000658131">
    <property type="component" value="Unassembled WGS sequence"/>
</dbReference>
<feature type="domain" description="Glycosyl transferase family 1" evidence="8">
    <location>
        <begin position="288"/>
        <end position="439"/>
    </location>
</feature>
<comment type="function">
    <text evidence="2 7">Synthesizes alpha-1,4-glucan chains using ADP-glucose.</text>
</comment>
<evidence type="ECO:0000256" key="7">
    <source>
        <dbReference type="HAMAP-Rule" id="MF_00484"/>
    </source>
</evidence>
<name>A0ABR7NIX1_9FIRM</name>
<evidence type="ECO:0000256" key="5">
    <source>
        <dbReference type="ARBA" id="ARBA00022679"/>
    </source>
</evidence>
<dbReference type="Pfam" id="PF08323">
    <property type="entry name" value="Glyco_transf_5"/>
    <property type="match status" value="1"/>
</dbReference>
<evidence type="ECO:0000313" key="11">
    <source>
        <dbReference type="Proteomes" id="UP000658131"/>
    </source>
</evidence>
<comment type="catalytic activity">
    <reaction evidence="1 7">
        <text>[(1-&gt;4)-alpha-D-glucosyl](n) + ADP-alpha-D-glucose = [(1-&gt;4)-alpha-D-glucosyl](n+1) + ADP + H(+)</text>
        <dbReference type="Rhea" id="RHEA:18189"/>
        <dbReference type="Rhea" id="RHEA-COMP:9584"/>
        <dbReference type="Rhea" id="RHEA-COMP:9587"/>
        <dbReference type="ChEBI" id="CHEBI:15378"/>
        <dbReference type="ChEBI" id="CHEBI:15444"/>
        <dbReference type="ChEBI" id="CHEBI:57498"/>
        <dbReference type="ChEBI" id="CHEBI:456216"/>
        <dbReference type="EC" id="2.4.1.21"/>
    </reaction>
</comment>
<keyword evidence="11" id="KW-1185">Reference proteome</keyword>
<evidence type="ECO:0000313" key="10">
    <source>
        <dbReference type="EMBL" id="MBC8576351.1"/>
    </source>
</evidence>